<sequence length="444" mass="50373">MKKLNMRTHILLAINIWIISFSVSYAKSVEEAVATAFNTNPELKAAYNRYRSAYHQHKGSKGAWYPNINARANIGQGRQNTPESRAGIEDEQTKPVEYSISLEQVLFDGFFTRNEVKRTEQEMRSEYYALKETAENKALDAVSAYLAVYRERQLKTLAEKNLASHQEIYEQIKMRADSGLGSNSELSQASGRLARAHASALAAENNLQDVLAQYKAIIGESADEIIVPKVNQVKIPTSLGDLLNQSKEQHPTLYLAKADIAATQAQLKTAKAAYYPRVTFEVSKSKVDDRGSDNAFRDETRADIVVTYNLFRGGTDRHAELNAAYQIEQAKEIRHQAERQVLEGAKLSWNAMTSIQQQLEFLRIHVEQSYITQQAYKKQFDLGRRTLLDLLDTENELFEARKSYVNAEASYITAQYRVLNAMGRLLEALEINPQEYWQVARNAN</sequence>
<dbReference type="PANTHER" id="PTHR30026:SF22">
    <property type="entry name" value="OUTER MEMBRANE EFFLUX PROTEIN"/>
    <property type="match status" value="1"/>
</dbReference>
<keyword evidence="3" id="KW-0813">Transport</keyword>
<comment type="subcellular location">
    <subcellularLocation>
        <location evidence="1">Cell outer membrane</location>
    </subcellularLocation>
</comment>
<accession>A0ABV1RJM1</accession>
<comment type="caution">
    <text evidence="8">The sequence shown here is derived from an EMBL/GenBank/DDBJ whole genome shotgun (WGS) entry which is preliminary data.</text>
</comment>
<dbReference type="Proteomes" id="UP001467690">
    <property type="component" value="Unassembled WGS sequence"/>
</dbReference>
<keyword evidence="9" id="KW-1185">Reference proteome</keyword>
<proteinExistence type="inferred from homology"/>
<evidence type="ECO:0000256" key="2">
    <source>
        <dbReference type="ARBA" id="ARBA00007613"/>
    </source>
</evidence>
<evidence type="ECO:0000256" key="4">
    <source>
        <dbReference type="ARBA" id="ARBA00022452"/>
    </source>
</evidence>
<keyword evidence="7" id="KW-0998">Cell outer membrane</keyword>
<dbReference type="PANTHER" id="PTHR30026">
    <property type="entry name" value="OUTER MEMBRANE PROTEIN TOLC"/>
    <property type="match status" value="1"/>
</dbReference>
<dbReference type="SUPFAM" id="SSF56954">
    <property type="entry name" value="Outer membrane efflux proteins (OEP)"/>
    <property type="match status" value="1"/>
</dbReference>
<dbReference type="Pfam" id="PF02321">
    <property type="entry name" value="OEP"/>
    <property type="match status" value="2"/>
</dbReference>
<gene>
    <name evidence="8" type="ORF">ABS311_14760</name>
</gene>
<organism evidence="8 9">
    <name type="scientific">Catenovulum sediminis</name>
    <dbReference type="NCBI Taxonomy" id="1740262"/>
    <lineage>
        <taxon>Bacteria</taxon>
        <taxon>Pseudomonadati</taxon>
        <taxon>Pseudomonadota</taxon>
        <taxon>Gammaproteobacteria</taxon>
        <taxon>Alteromonadales</taxon>
        <taxon>Alteromonadaceae</taxon>
        <taxon>Catenovulum</taxon>
    </lineage>
</organism>
<evidence type="ECO:0000313" key="9">
    <source>
        <dbReference type="Proteomes" id="UP001467690"/>
    </source>
</evidence>
<evidence type="ECO:0000313" key="8">
    <source>
        <dbReference type="EMBL" id="MER2493141.1"/>
    </source>
</evidence>
<dbReference type="InterPro" id="IPR051906">
    <property type="entry name" value="TolC-like"/>
</dbReference>
<evidence type="ECO:0000256" key="3">
    <source>
        <dbReference type="ARBA" id="ARBA00022448"/>
    </source>
</evidence>
<keyword evidence="5" id="KW-0812">Transmembrane</keyword>
<evidence type="ECO:0000256" key="1">
    <source>
        <dbReference type="ARBA" id="ARBA00004442"/>
    </source>
</evidence>
<evidence type="ECO:0000256" key="6">
    <source>
        <dbReference type="ARBA" id="ARBA00023136"/>
    </source>
</evidence>
<dbReference type="InterPro" id="IPR010130">
    <property type="entry name" value="T1SS_OMP_TolC"/>
</dbReference>
<evidence type="ECO:0000256" key="7">
    <source>
        <dbReference type="ARBA" id="ARBA00023237"/>
    </source>
</evidence>
<name>A0ABV1RJM1_9ALTE</name>
<dbReference type="Gene3D" id="1.20.1600.10">
    <property type="entry name" value="Outer membrane efflux proteins (OEP)"/>
    <property type="match status" value="1"/>
</dbReference>
<dbReference type="NCBIfam" id="TIGR01844">
    <property type="entry name" value="type_I_sec_TolC"/>
    <property type="match status" value="1"/>
</dbReference>
<reference evidence="8 9" key="1">
    <citation type="submission" date="2024-06" db="EMBL/GenBank/DDBJ databases">
        <authorList>
            <person name="Chen R.Y."/>
        </authorList>
    </citation>
    <scope>NUCLEOTIDE SEQUENCE [LARGE SCALE GENOMIC DNA]</scope>
    <source>
        <strain evidence="8 9">D2</strain>
    </source>
</reference>
<keyword evidence="4" id="KW-1134">Transmembrane beta strand</keyword>
<dbReference type="InterPro" id="IPR003423">
    <property type="entry name" value="OMP_efflux"/>
</dbReference>
<evidence type="ECO:0000256" key="5">
    <source>
        <dbReference type="ARBA" id="ARBA00022692"/>
    </source>
</evidence>
<dbReference type="RefSeq" id="WP_350402473.1">
    <property type="nucleotide sequence ID" value="NZ_JBELOE010000254.1"/>
</dbReference>
<comment type="similarity">
    <text evidence="2">Belongs to the outer membrane factor (OMF) (TC 1.B.17) family.</text>
</comment>
<keyword evidence="6" id="KW-0472">Membrane</keyword>
<dbReference type="EMBL" id="JBELOE010000254">
    <property type="protein sequence ID" value="MER2493141.1"/>
    <property type="molecule type" value="Genomic_DNA"/>
</dbReference>
<protein>
    <submittedName>
        <fullName evidence="8">TolC family outer membrane protein</fullName>
    </submittedName>
</protein>